<name>A0ABU7ZQL3_9HYPH</name>
<accession>A0ABU7ZQL3</accession>
<evidence type="ECO:0000313" key="1">
    <source>
        <dbReference type="EMBL" id="MEH0097522.1"/>
    </source>
</evidence>
<proteinExistence type="predicted"/>
<keyword evidence="2" id="KW-1185">Reference proteome</keyword>
<protein>
    <submittedName>
        <fullName evidence="1">Uncharacterized protein</fullName>
    </submittedName>
</protein>
<dbReference type="EMBL" id="JBAKBE010000008">
    <property type="protein sequence ID" value="MEH0097522.1"/>
    <property type="molecule type" value="Genomic_DNA"/>
</dbReference>
<organism evidence="1 2">
    <name type="scientific">Pannonibacter anstelovis</name>
    <dbReference type="NCBI Taxonomy" id="3121537"/>
    <lineage>
        <taxon>Bacteria</taxon>
        <taxon>Pseudomonadati</taxon>
        <taxon>Pseudomonadota</taxon>
        <taxon>Alphaproteobacteria</taxon>
        <taxon>Hyphomicrobiales</taxon>
        <taxon>Stappiaceae</taxon>
        <taxon>Pannonibacter</taxon>
    </lineage>
</organism>
<sequence>MQWIAALTGSLRVDPSKTPRPISNGTAKAYLNARKTNGSMNGAPSLEPMKPVDQSEMNATGASLCGCIDMGRRASVRDVMECMGGENLISKGADS</sequence>
<reference evidence="1 2" key="1">
    <citation type="submission" date="2024-02" db="EMBL/GenBank/DDBJ databases">
        <title>A new putative Pannonibacter species isolated from two cases of bloodstream infections in paediatric patients.</title>
        <authorList>
            <person name="Castellana S."/>
            <person name="De Laurentiis V."/>
            <person name="Grassi M."/>
            <person name="De Leonardis F."/>
            <person name="Mosca A."/>
            <person name="De Carlo C."/>
            <person name="Sparapano E."/>
            <person name="Ronga L."/>
            <person name="Santacroce L."/>
            <person name="Chironna M."/>
            <person name="De Robertis A."/>
            <person name="Bianco A."/>
            <person name="Del Sambro L."/>
            <person name="Capozzi L."/>
            <person name="Parisi A."/>
        </authorList>
    </citation>
    <scope>NUCLEOTIDE SEQUENCE [LARGE SCALE GENOMIC DNA]</scope>
    <source>
        <strain evidence="1 2">Pt2</strain>
    </source>
</reference>
<evidence type="ECO:0000313" key="2">
    <source>
        <dbReference type="Proteomes" id="UP001380822"/>
    </source>
</evidence>
<dbReference type="Proteomes" id="UP001380822">
    <property type="component" value="Unassembled WGS sequence"/>
</dbReference>
<gene>
    <name evidence="1" type="ORF">V6L76_14770</name>
</gene>
<comment type="caution">
    <text evidence="1">The sequence shown here is derived from an EMBL/GenBank/DDBJ whole genome shotgun (WGS) entry which is preliminary data.</text>
</comment>